<name>A0ABX1S8B9_9PSEU</name>
<evidence type="ECO:0000256" key="1">
    <source>
        <dbReference type="SAM" id="Phobius"/>
    </source>
</evidence>
<sequence length="131" mass="12829">MSPSDDAPGPPPGGLTWRDTAAGVLVGIVVLLVVVDAVRPGLPVVPGPRGVAAIGLLAGTAAFWVGGRVETVGRIGAGLLGAVGIVALAFGLSAIVTGSLAALTVGVAAIVLMWAAATARHLRSGRARPTR</sequence>
<keyword evidence="1" id="KW-1133">Transmembrane helix</keyword>
<comment type="caution">
    <text evidence="2">The sequence shown here is derived from an EMBL/GenBank/DDBJ whole genome shotgun (WGS) entry which is preliminary data.</text>
</comment>
<evidence type="ECO:0000313" key="2">
    <source>
        <dbReference type="EMBL" id="NMH97791.1"/>
    </source>
</evidence>
<feature type="transmembrane region" description="Helical" evidence="1">
    <location>
        <begin position="20"/>
        <end position="38"/>
    </location>
</feature>
<gene>
    <name evidence="2" type="ORF">HF526_10775</name>
</gene>
<reference evidence="2 3" key="1">
    <citation type="submission" date="2020-04" db="EMBL/GenBank/DDBJ databases">
        <authorList>
            <person name="Klaysubun C."/>
            <person name="Duangmal K."/>
            <person name="Lipun K."/>
        </authorList>
    </citation>
    <scope>NUCLEOTIDE SEQUENCE [LARGE SCALE GENOMIC DNA]</scope>
    <source>
        <strain evidence="2 3">K10HN5</strain>
    </source>
</reference>
<accession>A0ABX1S8B9</accession>
<evidence type="ECO:0000313" key="3">
    <source>
        <dbReference type="Proteomes" id="UP000820669"/>
    </source>
</evidence>
<keyword evidence="1" id="KW-0472">Membrane</keyword>
<feature type="transmembrane region" description="Helical" evidence="1">
    <location>
        <begin position="50"/>
        <end position="67"/>
    </location>
</feature>
<organism evidence="2 3">
    <name type="scientific">Pseudonocardia acidicola</name>
    <dbReference type="NCBI Taxonomy" id="2724939"/>
    <lineage>
        <taxon>Bacteria</taxon>
        <taxon>Bacillati</taxon>
        <taxon>Actinomycetota</taxon>
        <taxon>Actinomycetes</taxon>
        <taxon>Pseudonocardiales</taxon>
        <taxon>Pseudonocardiaceae</taxon>
        <taxon>Pseudonocardia</taxon>
    </lineage>
</organism>
<feature type="transmembrane region" description="Helical" evidence="1">
    <location>
        <begin position="87"/>
        <end position="116"/>
    </location>
</feature>
<keyword evidence="3" id="KW-1185">Reference proteome</keyword>
<dbReference type="EMBL" id="JAAXLA010000015">
    <property type="protein sequence ID" value="NMH97791.1"/>
    <property type="molecule type" value="Genomic_DNA"/>
</dbReference>
<dbReference type="RefSeq" id="WP_169381232.1">
    <property type="nucleotide sequence ID" value="NZ_JAAXLA010000015.1"/>
</dbReference>
<proteinExistence type="predicted"/>
<dbReference type="Proteomes" id="UP000820669">
    <property type="component" value="Unassembled WGS sequence"/>
</dbReference>
<protein>
    <submittedName>
        <fullName evidence="2">Uncharacterized protein</fullName>
    </submittedName>
</protein>
<keyword evidence="1" id="KW-0812">Transmembrane</keyword>